<gene>
    <name evidence="1" type="ORF">EHUX00137_LOCUS30607</name>
</gene>
<organism evidence="1">
    <name type="scientific">Emiliania huxleyi</name>
    <name type="common">Coccolithophore</name>
    <name type="synonym">Pontosphaera huxleyi</name>
    <dbReference type="NCBI Taxonomy" id="2903"/>
    <lineage>
        <taxon>Eukaryota</taxon>
        <taxon>Haptista</taxon>
        <taxon>Haptophyta</taxon>
        <taxon>Prymnesiophyceae</taxon>
        <taxon>Isochrysidales</taxon>
        <taxon>Noelaerhabdaceae</taxon>
        <taxon>Emiliania</taxon>
    </lineage>
</organism>
<reference evidence="1" key="1">
    <citation type="submission" date="2021-01" db="EMBL/GenBank/DDBJ databases">
        <authorList>
            <person name="Corre E."/>
            <person name="Pelletier E."/>
            <person name="Niang G."/>
            <person name="Scheremetjew M."/>
            <person name="Finn R."/>
            <person name="Kale V."/>
            <person name="Holt S."/>
            <person name="Cochrane G."/>
            <person name="Meng A."/>
            <person name="Brown T."/>
            <person name="Cohen L."/>
        </authorList>
    </citation>
    <scope>NUCLEOTIDE SEQUENCE</scope>
    <source>
        <strain evidence="1">379</strain>
    </source>
</reference>
<proteinExistence type="predicted"/>
<accession>A0A6V2TNV5</accession>
<name>A0A6V2TNV5_EMIHU</name>
<dbReference type="EMBL" id="HBIR01039251">
    <property type="protein sequence ID" value="CAE0571154.1"/>
    <property type="molecule type" value="Transcribed_RNA"/>
</dbReference>
<dbReference type="PANTHER" id="PTHR33524">
    <property type="entry name" value="C5ORF35"/>
    <property type="match status" value="1"/>
</dbReference>
<evidence type="ECO:0000313" key="1">
    <source>
        <dbReference type="EMBL" id="CAE0571154.1"/>
    </source>
</evidence>
<protein>
    <recommendedName>
        <fullName evidence="2">SET domain-containing protein</fullName>
    </recommendedName>
</protein>
<dbReference type="AlphaFoldDB" id="A0A6V2TNV5"/>
<dbReference type="PANTHER" id="PTHR33524:SF1">
    <property type="entry name" value="SET DOMAIN-CONTAINING PROTEIN"/>
    <property type="match status" value="1"/>
</dbReference>
<evidence type="ECO:0008006" key="2">
    <source>
        <dbReference type="Google" id="ProtNLM"/>
    </source>
</evidence>
<sequence length="300" mass="32461">MSHSFRTRAATIAGGAVATYFTARYVEESLSFERIDACLGIHQRFEENACWVATHSLPKCPSSAAAVAPTLLSQLKRENADNIRLAVAAALSEASSDDDAAVYRVTRQLSTVGASSGDGAFVQGCCPRGAIVCFYHGPVYGPLVGRVKLMLTDPGSAYALVMPDGYIINGKTSGATSDGSDESTLLAGPLCQHPPKGRQPNVMFYPAVCDVAAMPAAAAASIDKVAWYDTAPLTFDARQETRTMVLVALRDITDEELFVDYRYMPGDNLPKWYSPVAREGEVPQEKWDPPRPNFDWFIHA</sequence>
<dbReference type="InterPro" id="IPR040415">
    <property type="entry name" value="SETD9"/>
</dbReference>